<gene>
    <name evidence="10" type="ORF">HID58_051650</name>
</gene>
<keyword evidence="7 9" id="KW-1133">Transmembrane helix</keyword>
<evidence type="ECO:0000256" key="2">
    <source>
        <dbReference type="ARBA" id="ARBA00007809"/>
    </source>
</evidence>
<comment type="subcellular location">
    <subcellularLocation>
        <location evidence="9">Cell membrane</location>
        <topology evidence="9">Multi-pass membrane protein</topology>
    </subcellularLocation>
    <subcellularLocation>
        <location evidence="1">Endomembrane system</location>
        <topology evidence="1">Multi-pass membrane protein</topology>
    </subcellularLocation>
</comment>
<comment type="caution">
    <text evidence="10">The sequence shown here is derived from an EMBL/GenBank/DDBJ whole genome shotgun (WGS) entry which is preliminary data.</text>
</comment>
<accession>A0ABQ8AAR6</accession>
<evidence type="ECO:0000256" key="6">
    <source>
        <dbReference type="ARBA" id="ARBA00022737"/>
    </source>
</evidence>
<evidence type="ECO:0000256" key="9">
    <source>
        <dbReference type="RuleBase" id="RU910715"/>
    </source>
</evidence>
<evidence type="ECO:0000256" key="3">
    <source>
        <dbReference type="ARBA" id="ARBA00022448"/>
    </source>
</evidence>
<keyword evidence="8 9" id="KW-0472">Membrane</keyword>
<feature type="transmembrane region" description="Helical" evidence="9">
    <location>
        <begin position="197"/>
        <end position="218"/>
    </location>
</feature>
<dbReference type="Proteomes" id="UP000824890">
    <property type="component" value="Unassembled WGS sequence"/>
</dbReference>
<name>A0ABQ8AAR6_BRANA</name>
<keyword evidence="11" id="KW-1185">Reference proteome</keyword>
<keyword evidence="5 9" id="KW-0812">Transmembrane</keyword>
<dbReference type="InterPro" id="IPR004316">
    <property type="entry name" value="SWEET_rpt"/>
</dbReference>
<feature type="transmembrane region" description="Helical" evidence="9">
    <location>
        <begin position="104"/>
        <end position="124"/>
    </location>
</feature>
<organism evidence="10 11">
    <name type="scientific">Brassica napus</name>
    <name type="common">Rape</name>
    <dbReference type="NCBI Taxonomy" id="3708"/>
    <lineage>
        <taxon>Eukaryota</taxon>
        <taxon>Viridiplantae</taxon>
        <taxon>Streptophyta</taxon>
        <taxon>Embryophyta</taxon>
        <taxon>Tracheophyta</taxon>
        <taxon>Spermatophyta</taxon>
        <taxon>Magnoliopsida</taxon>
        <taxon>eudicotyledons</taxon>
        <taxon>Gunneridae</taxon>
        <taxon>Pentapetalae</taxon>
        <taxon>rosids</taxon>
        <taxon>malvids</taxon>
        <taxon>Brassicales</taxon>
        <taxon>Brassicaceae</taxon>
        <taxon>Brassiceae</taxon>
        <taxon>Brassica</taxon>
    </lineage>
</organism>
<feature type="transmembrane region" description="Helical" evidence="9">
    <location>
        <begin position="46"/>
        <end position="63"/>
    </location>
</feature>
<keyword evidence="4 9" id="KW-0762">Sugar transport</keyword>
<feature type="transmembrane region" description="Helical" evidence="9">
    <location>
        <begin position="130"/>
        <end position="155"/>
    </location>
</feature>
<dbReference type="PANTHER" id="PTHR10791">
    <property type="entry name" value="RAG1-ACTIVATING PROTEIN 1"/>
    <property type="match status" value="1"/>
</dbReference>
<sequence>MAVSIDVLRTVFGILGNIISFLVCLAPIPTFIRIYKRKSSEGYQSIPYVIALFSAMLWIYYAMIKTNVVIMITINAVSLVIQIFYISFYLFYAPKKEKTLTVKFVLFVDVFAFGFIFFLTYFLLHGQKRVQILGYICMVFSLCVFVAPLGIILILKTQRKVIKTRSAEFMPFGLSFFLTLSAVMWFFYGLLLKDMNIALPNVLGFIFGVLQMILYMIYKKPGTKVLEPPVINLQEISDHVVDVVRLSSMVCSSQMRTLVPQDSADMEDTITIDEKIKGDIEKMKESKEMLLISKN</sequence>
<feature type="transmembrane region" description="Helical" evidence="9">
    <location>
        <begin position="69"/>
        <end position="92"/>
    </location>
</feature>
<keyword evidence="6" id="KW-0677">Repeat</keyword>
<comment type="similarity">
    <text evidence="2 9">Belongs to the SWEET sugar transporter family.</text>
</comment>
<dbReference type="InterPro" id="IPR047664">
    <property type="entry name" value="SWEET"/>
</dbReference>
<dbReference type="PANTHER" id="PTHR10791:SF165">
    <property type="entry name" value="BIDIRECTIONAL SUGAR TRANSPORTER SWEET10"/>
    <property type="match status" value="1"/>
</dbReference>
<evidence type="ECO:0000256" key="7">
    <source>
        <dbReference type="ARBA" id="ARBA00022989"/>
    </source>
</evidence>
<proteinExistence type="inferred from homology"/>
<dbReference type="EMBL" id="JAGKQM010000013">
    <property type="protein sequence ID" value="KAH0889221.1"/>
    <property type="molecule type" value="Genomic_DNA"/>
</dbReference>
<evidence type="ECO:0000313" key="10">
    <source>
        <dbReference type="EMBL" id="KAH0889221.1"/>
    </source>
</evidence>
<comment type="function">
    <text evidence="9">Mediates both low-affinity uptake and efflux of sugar across the membrane.</text>
</comment>
<protein>
    <recommendedName>
        <fullName evidence="9">Bidirectional sugar transporter SWEET</fullName>
    </recommendedName>
</protein>
<feature type="transmembrane region" description="Helical" evidence="9">
    <location>
        <begin position="12"/>
        <end position="34"/>
    </location>
</feature>
<reference evidence="10 11" key="1">
    <citation type="submission" date="2021-05" db="EMBL/GenBank/DDBJ databases">
        <title>Genome Assembly of Synthetic Allotetraploid Brassica napus Reveals Homoeologous Exchanges between Subgenomes.</title>
        <authorList>
            <person name="Davis J.T."/>
        </authorList>
    </citation>
    <scope>NUCLEOTIDE SEQUENCE [LARGE SCALE GENOMIC DNA]</scope>
    <source>
        <strain evidence="11">cv. Da-Ae</strain>
        <tissue evidence="10">Seedling</tissue>
    </source>
</reference>
<dbReference type="Gene3D" id="1.20.1280.290">
    <property type="match status" value="2"/>
</dbReference>
<feature type="transmembrane region" description="Helical" evidence="9">
    <location>
        <begin position="167"/>
        <end position="191"/>
    </location>
</feature>
<dbReference type="Pfam" id="PF03083">
    <property type="entry name" value="MtN3_slv"/>
    <property type="match status" value="2"/>
</dbReference>
<evidence type="ECO:0000256" key="1">
    <source>
        <dbReference type="ARBA" id="ARBA00004127"/>
    </source>
</evidence>
<evidence type="ECO:0000256" key="8">
    <source>
        <dbReference type="ARBA" id="ARBA00023136"/>
    </source>
</evidence>
<keyword evidence="3 9" id="KW-0813">Transport</keyword>
<evidence type="ECO:0000256" key="4">
    <source>
        <dbReference type="ARBA" id="ARBA00022597"/>
    </source>
</evidence>
<evidence type="ECO:0000313" key="11">
    <source>
        <dbReference type="Proteomes" id="UP000824890"/>
    </source>
</evidence>
<evidence type="ECO:0000256" key="5">
    <source>
        <dbReference type="ARBA" id="ARBA00022692"/>
    </source>
</evidence>